<accession>A0ABX7NNQ8</accession>
<dbReference type="RefSeq" id="WP_206720687.1">
    <property type="nucleotide sequence ID" value="NZ_CP071090.1"/>
</dbReference>
<evidence type="ECO:0000313" key="1">
    <source>
        <dbReference type="EMBL" id="QSQ19099.1"/>
    </source>
</evidence>
<evidence type="ECO:0000313" key="2">
    <source>
        <dbReference type="Proteomes" id="UP000662747"/>
    </source>
</evidence>
<dbReference type="EMBL" id="CP071090">
    <property type="protein sequence ID" value="QSQ19099.1"/>
    <property type="molecule type" value="Genomic_DNA"/>
</dbReference>
<name>A0ABX7NNQ8_9BACT</name>
<dbReference type="Proteomes" id="UP000662747">
    <property type="component" value="Chromosome"/>
</dbReference>
<gene>
    <name evidence="1" type="ORF">JY651_27530</name>
</gene>
<protein>
    <submittedName>
        <fullName evidence="1">Uncharacterized protein</fullName>
    </submittedName>
</protein>
<keyword evidence="2" id="KW-1185">Reference proteome</keyword>
<sequence length="70" mass="7663">MADYEITMSASLDDVTAEQFTNICSFLNGQYGGSEDDTFELDKASTKPTPRSVNNAFAREGLRMTCVSIT</sequence>
<reference evidence="1 2" key="1">
    <citation type="submission" date="2021-02" db="EMBL/GenBank/DDBJ databases">
        <title>De Novo genome assembly of isolated myxobacteria.</title>
        <authorList>
            <person name="Stevens D.C."/>
        </authorList>
    </citation>
    <scope>NUCLEOTIDE SEQUENCE [LARGE SCALE GENOMIC DNA]</scope>
    <source>
        <strain evidence="2">SCPEA02</strain>
    </source>
</reference>
<proteinExistence type="predicted"/>
<organism evidence="1 2">
    <name type="scientific">Pyxidicoccus parkwayensis</name>
    <dbReference type="NCBI Taxonomy" id="2813578"/>
    <lineage>
        <taxon>Bacteria</taxon>
        <taxon>Pseudomonadati</taxon>
        <taxon>Myxococcota</taxon>
        <taxon>Myxococcia</taxon>
        <taxon>Myxococcales</taxon>
        <taxon>Cystobacterineae</taxon>
        <taxon>Myxococcaceae</taxon>
        <taxon>Pyxidicoccus</taxon>
    </lineage>
</organism>